<evidence type="ECO:0000256" key="1">
    <source>
        <dbReference type="SAM" id="MobiDB-lite"/>
    </source>
</evidence>
<evidence type="ECO:0000313" key="3">
    <source>
        <dbReference type="Proteomes" id="UP001215231"/>
    </source>
</evidence>
<organism evidence="2 3">
    <name type="scientific">Thalassomonas haliotis</name>
    <dbReference type="NCBI Taxonomy" id="485448"/>
    <lineage>
        <taxon>Bacteria</taxon>
        <taxon>Pseudomonadati</taxon>
        <taxon>Pseudomonadota</taxon>
        <taxon>Gammaproteobacteria</taxon>
        <taxon>Alteromonadales</taxon>
        <taxon>Colwelliaceae</taxon>
        <taxon>Thalassomonas</taxon>
    </lineage>
</organism>
<dbReference type="InterPro" id="IPR010133">
    <property type="entry name" value="Bacteriocin_signal_seq"/>
</dbReference>
<dbReference type="Proteomes" id="UP001215231">
    <property type="component" value="Chromosome"/>
</dbReference>
<sequence>MNTGKQLTINDLKKISGGLGGSKGVDPKVATIIPPTTQAKDEKPGL</sequence>
<feature type="region of interest" description="Disordered" evidence="1">
    <location>
        <begin position="16"/>
        <end position="46"/>
    </location>
</feature>
<keyword evidence="3" id="KW-1185">Reference proteome</keyword>
<accession>A0ABY7VDP9</accession>
<dbReference type="NCBIfam" id="TIGR01847">
    <property type="entry name" value="bacteriocin_sig"/>
    <property type="match status" value="1"/>
</dbReference>
<evidence type="ECO:0000313" key="2">
    <source>
        <dbReference type="EMBL" id="WDE11007.1"/>
    </source>
</evidence>
<proteinExistence type="predicted"/>
<protein>
    <submittedName>
        <fullName evidence="2">Bacteriocin</fullName>
    </submittedName>
</protein>
<name>A0ABY7VDP9_9GAMM</name>
<reference evidence="2 3" key="1">
    <citation type="journal article" date="2022" name="Mar. Drugs">
        <title>Bioassay-Guided Fractionation Leads to the Detection of Cholic Acid Generated by the Rare Thalassomonas sp.</title>
        <authorList>
            <person name="Pheiffer F."/>
            <person name="Schneider Y.K."/>
            <person name="Hansen E.H."/>
            <person name="Andersen J.H."/>
            <person name="Isaksson J."/>
            <person name="Busche T."/>
            <person name="R C."/>
            <person name="Kalinowski J."/>
            <person name="Zyl L.V."/>
            <person name="Trindade M."/>
        </authorList>
    </citation>
    <scope>NUCLEOTIDE SEQUENCE [LARGE SCALE GENOMIC DNA]</scope>
    <source>
        <strain evidence="2 3">A5K-61T</strain>
    </source>
</reference>
<dbReference type="RefSeq" id="WP_274051076.1">
    <property type="nucleotide sequence ID" value="NZ_CP059693.1"/>
</dbReference>
<dbReference type="EMBL" id="CP059693">
    <property type="protein sequence ID" value="WDE11007.1"/>
    <property type="molecule type" value="Genomic_DNA"/>
</dbReference>
<gene>
    <name evidence="2" type="ORF">H3N35_22640</name>
</gene>